<evidence type="ECO:0000256" key="4">
    <source>
        <dbReference type="SAM" id="SignalP"/>
    </source>
</evidence>
<dbReference type="Proteomes" id="UP000317940">
    <property type="component" value="Unassembled WGS sequence"/>
</dbReference>
<comment type="similarity">
    <text evidence="1">Belongs to the peptidase S13 family.</text>
</comment>
<dbReference type="GO" id="GO:0000270">
    <property type="term" value="P:peptidoglycan metabolic process"/>
    <property type="evidence" value="ECO:0007669"/>
    <property type="project" value="TreeGrafter"/>
</dbReference>
<dbReference type="OrthoDB" id="9802627at2"/>
<dbReference type="PANTHER" id="PTHR30023">
    <property type="entry name" value="D-ALANYL-D-ALANINE CARBOXYPEPTIDASE"/>
    <property type="match status" value="1"/>
</dbReference>
<dbReference type="InterPro" id="IPR012338">
    <property type="entry name" value="Beta-lactam/transpept-like"/>
</dbReference>
<comment type="caution">
    <text evidence="5">The sequence shown here is derived from an EMBL/GenBank/DDBJ whole genome shotgun (WGS) entry which is preliminary data.</text>
</comment>
<keyword evidence="6" id="KW-1185">Reference proteome</keyword>
<feature type="signal peptide" evidence="4">
    <location>
        <begin position="1"/>
        <end position="33"/>
    </location>
</feature>
<dbReference type="Gene3D" id="3.40.710.10">
    <property type="entry name" value="DD-peptidase/beta-lactamase superfamily"/>
    <property type="match status" value="1"/>
</dbReference>
<keyword evidence="2" id="KW-0378">Hydrolase</keyword>
<dbReference type="Gene3D" id="3.50.80.20">
    <property type="entry name" value="D-Ala-D-Ala carboxypeptidase C, peptidase S13"/>
    <property type="match status" value="1"/>
</dbReference>
<keyword evidence="5" id="KW-0645">Protease</keyword>
<dbReference type="EMBL" id="VIWT01000009">
    <property type="protein sequence ID" value="TWF71594.1"/>
    <property type="molecule type" value="Genomic_DNA"/>
</dbReference>
<dbReference type="PANTHER" id="PTHR30023:SF0">
    <property type="entry name" value="PENICILLIN-SENSITIVE CARBOXYPEPTIDASE A"/>
    <property type="match status" value="1"/>
</dbReference>
<accession>A0A561S9W4</accession>
<dbReference type="GO" id="GO:0006508">
    <property type="term" value="P:proteolysis"/>
    <property type="evidence" value="ECO:0007669"/>
    <property type="project" value="InterPro"/>
</dbReference>
<evidence type="ECO:0000313" key="5">
    <source>
        <dbReference type="EMBL" id="TWF71594.1"/>
    </source>
</evidence>
<evidence type="ECO:0000256" key="2">
    <source>
        <dbReference type="ARBA" id="ARBA00022801"/>
    </source>
</evidence>
<evidence type="ECO:0000313" key="6">
    <source>
        <dbReference type="Proteomes" id="UP000317940"/>
    </source>
</evidence>
<dbReference type="GO" id="GO:0004185">
    <property type="term" value="F:serine-type carboxypeptidase activity"/>
    <property type="evidence" value="ECO:0007669"/>
    <property type="project" value="InterPro"/>
</dbReference>
<gene>
    <name evidence="5" type="ORF">FHX73_19224</name>
</gene>
<name>A0A561S9W4_9ACTN</name>
<dbReference type="NCBIfam" id="TIGR00666">
    <property type="entry name" value="PBP4"/>
    <property type="match status" value="1"/>
</dbReference>
<dbReference type="InterPro" id="IPR000667">
    <property type="entry name" value="Peptidase_S13"/>
</dbReference>
<reference evidence="5 6" key="1">
    <citation type="submission" date="2019-06" db="EMBL/GenBank/DDBJ databases">
        <title>Sequencing the genomes of 1000 actinobacteria strains.</title>
        <authorList>
            <person name="Klenk H.-P."/>
        </authorList>
    </citation>
    <scope>NUCLEOTIDE SEQUENCE [LARGE SCALE GENOMIC DNA]</scope>
    <source>
        <strain evidence="5 6">DSM 44826</strain>
    </source>
</reference>
<evidence type="ECO:0000256" key="3">
    <source>
        <dbReference type="SAM" id="MobiDB-lite"/>
    </source>
</evidence>
<evidence type="ECO:0000256" key="1">
    <source>
        <dbReference type="ARBA" id="ARBA00006096"/>
    </source>
</evidence>
<keyword evidence="4" id="KW-0732">Signal</keyword>
<dbReference type="Pfam" id="PF02113">
    <property type="entry name" value="Peptidase_S13"/>
    <property type="match status" value="1"/>
</dbReference>
<feature type="region of interest" description="Disordered" evidence="3">
    <location>
        <begin position="326"/>
        <end position="349"/>
    </location>
</feature>
<dbReference type="AlphaFoldDB" id="A0A561S9W4"/>
<feature type="chain" id="PRO_5022000701" evidence="4">
    <location>
        <begin position="34"/>
        <end position="550"/>
    </location>
</feature>
<organism evidence="5 6">
    <name type="scientific">Kitasatospora viridis</name>
    <dbReference type="NCBI Taxonomy" id="281105"/>
    <lineage>
        <taxon>Bacteria</taxon>
        <taxon>Bacillati</taxon>
        <taxon>Actinomycetota</taxon>
        <taxon>Actinomycetes</taxon>
        <taxon>Kitasatosporales</taxon>
        <taxon>Streptomycetaceae</taxon>
        <taxon>Kitasatospora</taxon>
    </lineage>
</organism>
<proteinExistence type="inferred from homology"/>
<protein>
    <submittedName>
        <fullName evidence="5">D-alanyl-D-alanine carboxypeptidase/D-alanyl-D-alanine-endopeptidase (Penicillin-binding protein 4)</fullName>
    </submittedName>
</protein>
<dbReference type="SUPFAM" id="SSF56601">
    <property type="entry name" value="beta-lactamase/transpeptidase-like"/>
    <property type="match status" value="1"/>
</dbReference>
<keyword evidence="5" id="KW-0121">Carboxypeptidase</keyword>
<sequence>MPSNSLSGIKTPRARRRTALALAASMTAAVAMTACSHNPNSTDTSAPPAPGATRVSADLQKLMSTAPWSSGRWGLQVADLQTGQVVQSKGADSQFMTGSTAKTFAVGAALDVLGDDHRFRTPVVHSGTISADGRLSGDLILVGSGDLTLGGRTTASGGLDVPDFDHYDANAVPGMATVTEEDPLAGVDELARQVAASGVRQVDGDVVIDNRLWDPVSIGGVPVTPTIVNDNLIDVLIMPGAPGEPAKVDWRPKTAAFGVDAQVTTTPAGSKPAVTTESVSPGHIRVRGSVPADVKAPFVTTYQVPDPAAFARTVLIEALARNGVSVSAPSLGANPDSRLPPSTEVSSLPVSATYTSPPFKEYAKLINKVSHNLGANLLPPLMAAHNGQRTYADGMKIEEEFLAHSGVDPNSVSLVDAQGLPGDKATPTAQVALLRHLARQDDFDVFYDSMPSMGVDGSLADVIERTDPAAGHIRAKTGTLVSSYQGKLALGTKALAGYIDAKDGRRYAFAIYVNDIPVPSDSVSDAIDLALKANKQLGAMAASIYESPKA</sequence>